<reference evidence="4" key="1">
    <citation type="submission" date="2018-05" db="EMBL/GenBank/DDBJ databases">
        <title>Genome Sequencing of selected type strains of the family Eggerthellaceae.</title>
        <authorList>
            <person name="Danylec N."/>
            <person name="Stoll D.A."/>
            <person name="Doetsch A."/>
            <person name="Huch M."/>
        </authorList>
    </citation>
    <scope>NUCLEOTIDE SEQUENCE [LARGE SCALE GENOMIC DNA]</scope>
    <source>
        <strain evidence="4">DSM 16106</strain>
    </source>
</reference>
<organism evidence="3 4">
    <name type="scientific">Paraeggerthella hongkongensis</name>
    <dbReference type="NCBI Taxonomy" id="230658"/>
    <lineage>
        <taxon>Bacteria</taxon>
        <taxon>Bacillati</taxon>
        <taxon>Actinomycetota</taxon>
        <taxon>Coriobacteriia</taxon>
        <taxon>Eggerthellales</taxon>
        <taxon>Eggerthellaceae</taxon>
        <taxon>Paraeggerthella</taxon>
    </lineage>
</organism>
<evidence type="ECO:0000256" key="1">
    <source>
        <dbReference type="ARBA" id="ARBA00006068"/>
    </source>
</evidence>
<dbReference type="NCBIfam" id="TIGR00350">
    <property type="entry name" value="lytR_cpsA_psr"/>
    <property type="match status" value="1"/>
</dbReference>
<dbReference type="AlphaFoldDB" id="A0A3N0BG78"/>
<name>A0A3N0BG78_9ACTN</name>
<dbReference type="PROSITE" id="PS51257">
    <property type="entry name" value="PROKAR_LIPOPROTEIN"/>
    <property type="match status" value="1"/>
</dbReference>
<dbReference type="PANTHER" id="PTHR33392">
    <property type="entry name" value="POLYISOPRENYL-TEICHOIC ACID--PEPTIDOGLYCAN TEICHOIC ACID TRANSFERASE TAGU"/>
    <property type="match status" value="1"/>
</dbReference>
<comment type="similarity">
    <text evidence="1">Belongs to the LytR/CpsA/Psr (LCP) family.</text>
</comment>
<sequence>MVDMTKTGKTSLIGKAILVLAGTLLATLLCSCSAAQQSDSKTATDALDAQAVRDAPFTQPEHPDAQYVLVIGDDSWGAYTPGRADLMMLMRLDFERNQISLVTVPRDTKYVAPDGGVSKLNQVYCDQGPEAQCAAVSSVAGVDVTQYVAIGFEGLQGIVEHFGGLNVSLPYALDYSFYTKDYPNERFAEGEQTLTPWRAMALSRTRTSYGDYNLEQDMMRQVVDRQMMVNLIQLAFADPSQTKTLLGALQGFVATNVSLETQSLWADELVDGSQITVHATSGPYAGGIDEETQLWLVTPDPENWKALMDAVDAGRDPAQATAAYAAASESPRAPVSTSATIALS</sequence>
<keyword evidence="4" id="KW-1185">Reference proteome</keyword>
<gene>
    <name evidence="3" type="ORF">DMP08_04125</name>
</gene>
<dbReference type="InterPro" id="IPR004474">
    <property type="entry name" value="LytR_CpsA_psr"/>
</dbReference>
<evidence type="ECO:0000313" key="3">
    <source>
        <dbReference type="EMBL" id="RNL46877.1"/>
    </source>
</evidence>
<dbReference type="OrthoDB" id="9782542at2"/>
<evidence type="ECO:0000313" key="4">
    <source>
        <dbReference type="Proteomes" id="UP000278632"/>
    </source>
</evidence>
<comment type="caution">
    <text evidence="3">The sequence shown here is derived from an EMBL/GenBank/DDBJ whole genome shotgun (WGS) entry which is preliminary data.</text>
</comment>
<evidence type="ECO:0000259" key="2">
    <source>
        <dbReference type="Pfam" id="PF03816"/>
    </source>
</evidence>
<dbReference type="Pfam" id="PF03816">
    <property type="entry name" value="LytR_cpsA_psr"/>
    <property type="match status" value="1"/>
</dbReference>
<proteinExistence type="inferred from homology"/>
<dbReference type="InterPro" id="IPR050922">
    <property type="entry name" value="LytR/CpsA/Psr_CW_biosynth"/>
</dbReference>
<dbReference type="EMBL" id="QICD01000005">
    <property type="protein sequence ID" value="RNL46877.1"/>
    <property type="molecule type" value="Genomic_DNA"/>
</dbReference>
<feature type="domain" description="Cell envelope-related transcriptional attenuator" evidence="2">
    <location>
        <begin position="83"/>
        <end position="233"/>
    </location>
</feature>
<protein>
    <submittedName>
        <fullName evidence="3">LytR family transcriptional regulator</fullName>
    </submittedName>
</protein>
<accession>A0A3N0BG78</accession>
<dbReference type="Proteomes" id="UP000278632">
    <property type="component" value="Unassembled WGS sequence"/>
</dbReference>
<dbReference type="Gene3D" id="3.40.630.190">
    <property type="entry name" value="LCP protein"/>
    <property type="match status" value="1"/>
</dbReference>
<dbReference type="PANTHER" id="PTHR33392:SF6">
    <property type="entry name" value="POLYISOPRENYL-TEICHOIC ACID--PEPTIDOGLYCAN TEICHOIC ACID TRANSFERASE TAGU"/>
    <property type="match status" value="1"/>
</dbReference>